<feature type="compositionally biased region" description="Polar residues" evidence="1">
    <location>
        <begin position="111"/>
        <end position="125"/>
    </location>
</feature>
<gene>
    <name evidence="2" type="ORF">Trco_006136</name>
</gene>
<feature type="compositionally biased region" description="Basic and acidic residues" evidence="1">
    <location>
        <begin position="794"/>
        <end position="805"/>
    </location>
</feature>
<proteinExistence type="predicted"/>
<keyword evidence="3" id="KW-1185">Reference proteome</keyword>
<organism evidence="2 3">
    <name type="scientific">Trichoderma cornu-damae</name>
    <dbReference type="NCBI Taxonomy" id="654480"/>
    <lineage>
        <taxon>Eukaryota</taxon>
        <taxon>Fungi</taxon>
        <taxon>Dikarya</taxon>
        <taxon>Ascomycota</taxon>
        <taxon>Pezizomycotina</taxon>
        <taxon>Sordariomycetes</taxon>
        <taxon>Hypocreomycetidae</taxon>
        <taxon>Hypocreales</taxon>
        <taxon>Hypocreaceae</taxon>
        <taxon>Trichoderma</taxon>
    </lineage>
</organism>
<feature type="region of interest" description="Disordered" evidence="1">
    <location>
        <begin position="375"/>
        <end position="449"/>
    </location>
</feature>
<reference evidence="2" key="1">
    <citation type="submission" date="2021-08" db="EMBL/GenBank/DDBJ databases">
        <title>Chromosome-Level Trichoderma cornu-damae using Hi-C Data.</title>
        <authorList>
            <person name="Kim C.S."/>
        </authorList>
    </citation>
    <scope>NUCLEOTIDE SEQUENCE</scope>
    <source>
        <strain evidence="2">KA19-0412C</strain>
    </source>
</reference>
<evidence type="ECO:0000256" key="1">
    <source>
        <dbReference type="SAM" id="MobiDB-lite"/>
    </source>
</evidence>
<dbReference type="PANTHER" id="PTHR23242">
    <property type="entry name" value="TRANSCRIPTION FACTOR HOXA13"/>
    <property type="match status" value="1"/>
</dbReference>
<dbReference type="Proteomes" id="UP000827724">
    <property type="component" value="Unassembled WGS sequence"/>
</dbReference>
<dbReference type="PANTHER" id="PTHR23242:SF9">
    <property type="entry name" value="TRANSCRIPTION FACTOR HOXA13"/>
    <property type="match status" value="1"/>
</dbReference>
<protein>
    <recommendedName>
        <fullName evidence="4">Transcription factor hoxa13</fullName>
    </recommendedName>
</protein>
<feature type="compositionally biased region" description="Basic and acidic residues" evidence="1">
    <location>
        <begin position="888"/>
        <end position="905"/>
    </location>
</feature>
<evidence type="ECO:0008006" key="4">
    <source>
        <dbReference type="Google" id="ProtNLM"/>
    </source>
</evidence>
<feature type="compositionally biased region" description="Polar residues" evidence="1">
    <location>
        <begin position="389"/>
        <end position="432"/>
    </location>
</feature>
<dbReference type="OrthoDB" id="3260408at2759"/>
<feature type="compositionally biased region" description="Basic and acidic residues" evidence="1">
    <location>
        <begin position="825"/>
        <end position="846"/>
    </location>
</feature>
<dbReference type="EMBL" id="JAIWOZ010000004">
    <property type="protein sequence ID" value="KAH6606983.1"/>
    <property type="molecule type" value="Genomic_DNA"/>
</dbReference>
<feature type="region of interest" description="Disordered" evidence="1">
    <location>
        <begin position="106"/>
        <end position="130"/>
    </location>
</feature>
<dbReference type="AlphaFoldDB" id="A0A9P8TW16"/>
<accession>A0A9P8TW16</accession>
<comment type="caution">
    <text evidence="2">The sequence shown here is derived from an EMBL/GenBank/DDBJ whole genome shotgun (WGS) entry which is preliminary data.</text>
</comment>
<feature type="compositionally biased region" description="Low complexity" evidence="1">
    <location>
        <begin position="854"/>
        <end position="866"/>
    </location>
</feature>
<evidence type="ECO:0000313" key="2">
    <source>
        <dbReference type="EMBL" id="KAH6606983.1"/>
    </source>
</evidence>
<sequence length="1264" mass="136819">MPRFGPLALGPNNRLVFHIPKQCEAAESLPTATKNRLLAIATRKRHDVVRAMRYFYRDIWGQDTLPLLYGGPPAEEMLPARLHHHSTRDMCDFDRACFSFMAESSGLKPGNGSSHVNSKMNGQTASKKHAPPQRRGFLAWICGAIARLATWAVILTLLFRCPSTLEECDEDSPFICEPYFQAKVAIAPYTQPYYEQYVAPYVDFARPYYETVDSHILTPARIYAVQYGAPWVEKGQEQARAQWEKHGQPQLAQLRALSQKQYEETIAPHLERAGEVFGPYYEIARDNSLQLYYDFLLPTYELVQPYALQGYGAASSFATGTALPAAHWAWAKTNAFLNKAVWPQIRMVYVENVEPQLVRIGERLERYKNRARTKVISGGASATKRKTTTEPPRSSFSKPAPQGTTSPSSTASGYAVPTPTSTVEQQPATESYWNPVRAPPAAENETEQRKNAREMVAQDLEMWQNKFAAQADEGAADMEDRIEELAKRMIAGEIASSGRPLVQQLQAVVLSETGRLKAKISSIVAESADSPLDDADGQIISAVRSAGLAIKTAAQAIRTWREEYDNNLQNMVLKAADVHFQILDETRNLALQQIGMKWAWVDGVTYKDWAKYHELKQTLLEWTEELKQLIVTHPTLIEAQDASAQVEDDGMGIAAAAAKELARLKQVARWKLIANDATENFDSEAMEKAAEAAQNPVAPEDMTASKHHEEGDDAAVEGSPAETAGGVGGEDYPLSATDAVPEQATEETADESTPLESESPGEANDAPVDEQSSDVDSREALTFVEDASSNLFEHVVEHTDTHTEDQESLTGRTENDPESIDDDIAESKLEPETPEETSKQSGDKRSKPVVSEEPSATPSAPASRAADFVAERAESVLESEPETAEPVPESKVEILEEGEASRQQEDEVTDDDATSAKATFLSAAAQDDEADDDFLSSATKAAEAAYSSAVSLASGQHSSAVSIISAQIHGAGNSFSPQCQPLTIGQSLRLAPNQRRLPTPHRLESMAHANGHPGHPNNARLNEGKLWAELQYQSALIAMGLATAAPTATSAAKKYYEQARYNYYAGIGAAHDRHNNFMSCASSAWSSLTATPTTPSPKTPTDSAMSMASAAGEAAESVYSEASENVASAVEAADESISSLRDAAAEQIYNAGVAVGETWGTVISQLSVEAFVASATLAIGKTAQTVSVGAANEYESVSKLVSEPIAGREAPFTESVSSRLHAAYVTAKENAASLASEASVAVVSVGEKVGSIASKATDTAKREV</sequence>
<evidence type="ECO:0000313" key="3">
    <source>
        <dbReference type="Proteomes" id="UP000827724"/>
    </source>
</evidence>
<feature type="region of interest" description="Disordered" evidence="1">
    <location>
        <begin position="685"/>
        <end position="913"/>
    </location>
</feature>
<name>A0A9P8TW16_9HYPO</name>